<evidence type="ECO:0008006" key="3">
    <source>
        <dbReference type="Google" id="ProtNLM"/>
    </source>
</evidence>
<reference evidence="2" key="1">
    <citation type="journal article" date="2019" name="Int. J. Syst. Evol. Microbiol.">
        <title>The Global Catalogue of Microorganisms (GCM) 10K type strain sequencing project: providing services to taxonomists for standard genome sequencing and annotation.</title>
        <authorList>
            <consortium name="The Broad Institute Genomics Platform"/>
            <consortium name="The Broad Institute Genome Sequencing Center for Infectious Disease"/>
            <person name="Wu L."/>
            <person name="Ma J."/>
        </authorList>
    </citation>
    <scope>NUCLEOTIDE SEQUENCE [LARGE SCALE GENOMIC DNA]</scope>
    <source>
        <strain evidence="2">JCM 14303</strain>
    </source>
</reference>
<gene>
    <name evidence="1" type="ORF">GCM10009741_37340</name>
</gene>
<protein>
    <recommendedName>
        <fullName evidence="3">PknH-like protein</fullName>
    </recommendedName>
</protein>
<evidence type="ECO:0000313" key="1">
    <source>
        <dbReference type="EMBL" id="GAA1531650.1"/>
    </source>
</evidence>
<sequence>MIALAAVAVAALVVGGRVVLGQEETAVGTEPQALPLQPGWRWEVYRNVQVQVPGNWEQSLWAGLKTPCDLDQTEPKPIVRRPGGAVLAMLEPCVNPKAPQQHVAPSLEFTGDQPGVVRYADGWTKETRRIGEQLVTVTSADDALRAELFATAGVVTDADGNGCDPASPSARNEIVRPPAHGGLTTVGEVASVSVCRYEEPRGPRPRDDRAPYDLALQASSRLTGPVAARLVRDLIAAPPGTGPTVTDQRACGDDPSGEVIVLRVDGSAHDQDVVYRYAGCRHNGTDDGTTLRQATSATAKAIFVGVHEPNGVRNVLHQLLYGPPGPVL</sequence>
<keyword evidence="2" id="KW-1185">Reference proteome</keyword>
<dbReference type="Proteomes" id="UP001500363">
    <property type="component" value="Unassembled WGS sequence"/>
</dbReference>
<comment type="caution">
    <text evidence="1">The sequence shown here is derived from an EMBL/GenBank/DDBJ whole genome shotgun (WGS) entry which is preliminary data.</text>
</comment>
<evidence type="ECO:0000313" key="2">
    <source>
        <dbReference type="Proteomes" id="UP001500363"/>
    </source>
</evidence>
<name>A0ABP4LU51_9ACTN</name>
<accession>A0ABP4LU51</accession>
<dbReference type="EMBL" id="BAAANC010000002">
    <property type="protein sequence ID" value="GAA1531650.1"/>
    <property type="molecule type" value="Genomic_DNA"/>
</dbReference>
<proteinExistence type="predicted"/>
<organism evidence="1 2">
    <name type="scientific">Kribbella lupini</name>
    <dbReference type="NCBI Taxonomy" id="291602"/>
    <lineage>
        <taxon>Bacteria</taxon>
        <taxon>Bacillati</taxon>
        <taxon>Actinomycetota</taxon>
        <taxon>Actinomycetes</taxon>
        <taxon>Propionibacteriales</taxon>
        <taxon>Kribbellaceae</taxon>
        <taxon>Kribbella</taxon>
    </lineage>
</organism>